<reference evidence="1 2" key="1">
    <citation type="submission" date="2018-08" db="EMBL/GenBank/DDBJ databases">
        <title>Genomic Encyclopedia of Type Strains, Phase IV (KMG-IV): sequencing the most valuable type-strain genomes for metagenomic binning, comparative biology and taxonomic classification.</title>
        <authorList>
            <person name="Goeker M."/>
        </authorList>
    </citation>
    <scope>NUCLEOTIDE SEQUENCE [LARGE SCALE GENOMIC DNA]</scope>
    <source>
        <strain evidence="1 2">BW863</strain>
    </source>
</reference>
<evidence type="ECO:0000313" key="1">
    <source>
        <dbReference type="EMBL" id="REF87670.1"/>
    </source>
</evidence>
<gene>
    <name evidence="1" type="ORF">DES32_1297</name>
</gene>
<dbReference type="AlphaFoldDB" id="A0A3D9Z0Y8"/>
<evidence type="ECO:0000313" key="2">
    <source>
        <dbReference type="Proteomes" id="UP000256900"/>
    </source>
</evidence>
<evidence type="ECO:0008006" key="3">
    <source>
        <dbReference type="Google" id="ProtNLM"/>
    </source>
</evidence>
<name>A0A3D9Z0Y8_9HYPH</name>
<dbReference type="Proteomes" id="UP000256900">
    <property type="component" value="Unassembled WGS sequence"/>
</dbReference>
<keyword evidence="2" id="KW-1185">Reference proteome</keyword>
<dbReference type="RefSeq" id="WP_115835845.1">
    <property type="nucleotide sequence ID" value="NZ_CP025086.1"/>
</dbReference>
<organism evidence="1 2">
    <name type="scientific">Methylovirgula ligni</name>
    <dbReference type="NCBI Taxonomy" id="569860"/>
    <lineage>
        <taxon>Bacteria</taxon>
        <taxon>Pseudomonadati</taxon>
        <taxon>Pseudomonadota</taxon>
        <taxon>Alphaproteobacteria</taxon>
        <taxon>Hyphomicrobiales</taxon>
        <taxon>Beijerinckiaceae</taxon>
        <taxon>Methylovirgula</taxon>
    </lineage>
</organism>
<sequence>METQAIGSEIHNAQNKFLAAASPFQEVWRQTLVEWPVVVASESLRFAAHRLRAHSDYFGKLQSCGSVPEIIEVHSSFVRGAFDDYGAEASKVIKDVTRNVPAV</sequence>
<comment type="caution">
    <text evidence="1">The sequence shown here is derived from an EMBL/GenBank/DDBJ whole genome shotgun (WGS) entry which is preliminary data.</text>
</comment>
<accession>A0A3D9Z0Y8</accession>
<proteinExistence type="predicted"/>
<dbReference type="OrthoDB" id="7998340at2"/>
<dbReference type="EMBL" id="QUMO01000002">
    <property type="protein sequence ID" value="REF87670.1"/>
    <property type="molecule type" value="Genomic_DNA"/>
</dbReference>
<protein>
    <recommendedName>
        <fullName evidence="3">Phasin protein</fullName>
    </recommendedName>
</protein>